<dbReference type="GO" id="GO:0004519">
    <property type="term" value="F:endonuclease activity"/>
    <property type="evidence" value="ECO:0007669"/>
    <property type="project" value="InterPro"/>
</dbReference>
<evidence type="ECO:0000313" key="2">
    <source>
        <dbReference type="EMBL" id="WLJ25481.1"/>
    </source>
</evidence>
<accession>A0AA49X1X0</accession>
<dbReference type="Gene3D" id="1.10.30.50">
    <property type="match status" value="1"/>
</dbReference>
<dbReference type="CDD" id="cd00085">
    <property type="entry name" value="HNHc"/>
    <property type="match status" value="1"/>
</dbReference>
<dbReference type="GO" id="GO:0005524">
    <property type="term" value="F:ATP binding"/>
    <property type="evidence" value="ECO:0007669"/>
    <property type="project" value="InterPro"/>
</dbReference>
<dbReference type="GO" id="GO:0016787">
    <property type="term" value="F:hydrolase activity"/>
    <property type="evidence" value="ECO:0007669"/>
    <property type="project" value="InterPro"/>
</dbReference>
<dbReference type="InterPro" id="IPR006935">
    <property type="entry name" value="Helicase/UvrB_N"/>
</dbReference>
<protein>
    <submittedName>
        <fullName evidence="2">Chromatin remodeling complex ATPase</fullName>
    </submittedName>
</protein>
<evidence type="ECO:0000259" key="1">
    <source>
        <dbReference type="PROSITE" id="PS51192"/>
    </source>
</evidence>
<dbReference type="InterPro" id="IPR002711">
    <property type="entry name" value="HNH"/>
</dbReference>
<name>A0AA49X1X0_9VIRU</name>
<dbReference type="InterPro" id="IPR050742">
    <property type="entry name" value="Helicase_Restrict-Modif_Enz"/>
</dbReference>
<sequence length="663" mass="73214">MDKTHFLIPTTGQRNVLTRDSRVRFPAAHDPTPVGQEGDNMKRFFNRAQRAALYIAADGKCQICGAPLSEGWHADHIEPYSLGGATSMANGQALCPACNLKKGLQTLELRTWQKEALQKYNTKNQKDFLVVACPGAGKTTFALTLARQLIDRGEINYVVVVVPSDALRTQWSNNTLVDLQPYKTGQPPRKRGYNGIVTTYQAIANGEITLSLMEHELARPNTRTLVIFDEIHHAGDTSQFGRKIERAFKDADRRLLLSGTPWRENGERIPYTNFGDDGMLKVDYSYTYGDAVRDGVCRGISFPVVNGEVEWSRDGEEFSKQVQPNMMLKGTDASDVSRALLEASAGGGWMREVLAQANRRLMSWRQSIPDAGGLIVAKDKNHALGIKKLLREVTGYSAQVVVSGEDEGGSTNDAKAAIGRFRDSQEPWIIAVKMIAEGVDIPRLMVGVYATNVTTNMFFTQVVGRFVRKRRGEDVAASMFVVPTAQMWALATGIEDELPAELTRELEEREAQRRRETAPGVLPVERESPFIFLSSKSDGLGQVANGGETLPGSRVEGWQDFLQASGVPIGYADQLARAADAPAAAEVPKLVPKHQQEAQLKAEANKLVGQVAHHVLGDRSRAGEVRKKMWKLYNRSVKELTIPELKHYIEVLKNWLTTGSLAA</sequence>
<organism evidence="2">
    <name type="scientific">Corynebacterium phage HS01</name>
    <dbReference type="NCBI Taxonomy" id="3056389"/>
    <lineage>
        <taxon>Viruses</taxon>
    </lineage>
</organism>
<dbReference type="SMART" id="SM00487">
    <property type="entry name" value="DEXDc"/>
    <property type="match status" value="1"/>
</dbReference>
<dbReference type="SMART" id="SM00507">
    <property type="entry name" value="HNHc"/>
    <property type="match status" value="1"/>
</dbReference>
<feature type="domain" description="Helicase ATP-binding" evidence="1">
    <location>
        <begin position="119"/>
        <end position="261"/>
    </location>
</feature>
<dbReference type="Pfam" id="PF04851">
    <property type="entry name" value="ResIII"/>
    <property type="match status" value="1"/>
</dbReference>
<dbReference type="PROSITE" id="PS51192">
    <property type="entry name" value="HELICASE_ATP_BIND_1"/>
    <property type="match status" value="1"/>
</dbReference>
<dbReference type="EMBL" id="OQ890311">
    <property type="protein sequence ID" value="WLJ25481.1"/>
    <property type="molecule type" value="Genomic_DNA"/>
</dbReference>
<reference evidence="2" key="1">
    <citation type="submission" date="2023-04" db="EMBL/GenBank/DDBJ databases">
        <title>The human skin virome in hidradenitis suppurativa patients.</title>
        <authorList>
            <person name="Jansen D."/>
        </authorList>
    </citation>
    <scope>NUCLEOTIDE SEQUENCE</scope>
    <source>
        <strain evidence="2">VC1_JansenPhageA</strain>
    </source>
</reference>
<dbReference type="InterPro" id="IPR038718">
    <property type="entry name" value="SNF2-like_sf"/>
</dbReference>
<dbReference type="SMART" id="SM00382">
    <property type="entry name" value="AAA"/>
    <property type="match status" value="1"/>
</dbReference>
<dbReference type="Gene3D" id="3.40.50.300">
    <property type="entry name" value="P-loop containing nucleotide triphosphate hydrolases"/>
    <property type="match status" value="1"/>
</dbReference>
<dbReference type="SUPFAM" id="SSF52540">
    <property type="entry name" value="P-loop containing nucleoside triphosphate hydrolases"/>
    <property type="match status" value="2"/>
</dbReference>
<dbReference type="InterPro" id="IPR003615">
    <property type="entry name" value="HNH_nuc"/>
</dbReference>
<proteinExistence type="predicted"/>
<dbReference type="GO" id="GO:0008270">
    <property type="term" value="F:zinc ion binding"/>
    <property type="evidence" value="ECO:0007669"/>
    <property type="project" value="InterPro"/>
</dbReference>
<dbReference type="PANTHER" id="PTHR47396">
    <property type="entry name" value="TYPE I RESTRICTION ENZYME ECOKI R PROTEIN"/>
    <property type="match status" value="1"/>
</dbReference>
<dbReference type="Gene3D" id="3.40.50.10810">
    <property type="entry name" value="Tandem AAA-ATPase domain"/>
    <property type="match status" value="1"/>
</dbReference>
<dbReference type="InterPro" id="IPR003593">
    <property type="entry name" value="AAA+_ATPase"/>
</dbReference>
<dbReference type="Pfam" id="PF01844">
    <property type="entry name" value="HNH"/>
    <property type="match status" value="1"/>
</dbReference>
<dbReference type="GO" id="GO:0003677">
    <property type="term" value="F:DNA binding"/>
    <property type="evidence" value="ECO:0007669"/>
    <property type="project" value="InterPro"/>
</dbReference>
<dbReference type="PANTHER" id="PTHR47396:SF2">
    <property type="entry name" value="HELICASE ATP-BINDING DOMAIN-CONTAINING PROTEIN"/>
    <property type="match status" value="1"/>
</dbReference>
<dbReference type="InterPro" id="IPR014001">
    <property type="entry name" value="Helicase_ATP-bd"/>
</dbReference>
<dbReference type="InterPro" id="IPR027417">
    <property type="entry name" value="P-loop_NTPase"/>
</dbReference>